<name>A0A9R1VQ95_LACSA</name>
<gene>
    <name evidence="2" type="ORF">LSAT_V11C400216170</name>
</gene>
<evidence type="ECO:0000313" key="2">
    <source>
        <dbReference type="EMBL" id="KAJ0208703.1"/>
    </source>
</evidence>
<feature type="region of interest" description="Disordered" evidence="1">
    <location>
        <begin position="82"/>
        <end position="121"/>
    </location>
</feature>
<sequence length="138" mass="16298">MVIKWMKFYKLEHQYKNRYFKKEFEDIILRHYHFGRHVCGIGDNDNNNKWSIKHITTLKLVWTLHVYGVTILKHIEINVPNVQSNKQSGKKNRIPSIYEKGYQNSNKQSRKNSGCGDRAPQNLYTCPTKITAEQSSKL</sequence>
<comment type="caution">
    <text evidence="2">The sequence shown here is derived from an EMBL/GenBank/DDBJ whole genome shotgun (WGS) entry which is preliminary data.</text>
</comment>
<accession>A0A9R1VQ95</accession>
<dbReference type="Proteomes" id="UP000235145">
    <property type="component" value="Unassembled WGS sequence"/>
</dbReference>
<protein>
    <submittedName>
        <fullName evidence="2">Uncharacterized protein</fullName>
    </submittedName>
</protein>
<dbReference type="EMBL" id="NBSK02000004">
    <property type="protein sequence ID" value="KAJ0208703.1"/>
    <property type="molecule type" value="Genomic_DNA"/>
</dbReference>
<keyword evidence="3" id="KW-1185">Reference proteome</keyword>
<proteinExistence type="predicted"/>
<reference evidence="2 3" key="1">
    <citation type="journal article" date="2017" name="Nat. Commun.">
        <title>Genome assembly with in vitro proximity ligation data and whole-genome triplication in lettuce.</title>
        <authorList>
            <person name="Reyes-Chin-Wo S."/>
            <person name="Wang Z."/>
            <person name="Yang X."/>
            <person name="Kozik A."/>
            <person name="Arikit S."/>
            <person name="Song C."/>
            <person name="Xia L."/>
            <person name="Froenicke L."/>
            <person name="Lavelle D.O."/>
            <person name="Truco M.J."/>
            <person name="Xia R."/>
            <person name="Zhu S."/>
            <person name="Xu C."/>
            <person name="Xu H."/>
            <person name="Xu X."/>
            <person name="Cox K."/>
            <person name="Korf I."/>
            <person name="Meyers B.C."/>
            <person name="Michelmore R.W."/>
        </authorList>
    </citation>
    <scope>NUCLEOTIDE SEQUENCE [LARGE SCALE GENOMIC DNA]</scope>
    <source>
        <strain evidence="3">cv. Salinas</strain>
        <tissue evidence="2">Seedlings</tissue>
    </source>
</reference>
<evidence type="ECO:0000256" key="1">
    <source>
        <dbReference type="SAM" id="MobiDB-lite"/>
    </source>
</evidence>
<evidence type="ECO:0000313" key="3">
    <source>
        <dbReference type="Proteomes" id="UP000235145"/>
    </source>
</evidence>
<dbReference type="AlphaFoldDB" id="A0A9R1VQ95"/>
<organism evidence="2 3">
    <name type="scientific">Lactuca sativa</name>
    <name type="common">Garden lettuce</name>
    <dbReference type="NCBI Taxonomy" id="4236"/>
    <lineage>
        <taxon>Eukaryota</taxon>
        <taxon>Viridiplantae</taxon>
        <taxon>Streptophyta</taxon>
        <taxon>Embryophyta</taxon>
        <taxon>Tracheophyta</taxon>
        <taxon>Spermatophyta</taxon>
        <taxon>Magnoliopsida</taxon>
        <taxon>eudicotyledons</taxon>
        <taxon>Gunneridae</taxon>
        <taxon>Pentapetalae</taxon>
        <taxon>asterids</taxon>
        <taxon>campanulids</taxon>
        <taxon>Asterales</taxon>
        <taxon>Asteraceae</taxon>
        <taxon>Cichorioideae</taxon>
        <taxon>Cichorieae</taxon>
        <taxon>Lactucinae</taxon>
        <taxon>Lactuca</taxon>
    </lineage>
</organism>